<dbReference type="OrthoDB" id="43654at2759"/>
<gene>
    <name evidence="2" type="ORF">TAPDE_004714</name>
</gene>
<name>R4XER9_TAPDE</name>
<proteinExistence type="predicted"/>
<dbReference type="AlphaFoldDB" id="R4XER9"/>
<evidence type="ECO:0000313" key="2">
    <source>
        <dbReference type="EMBL" id="CCG84276.1"/>
    </source>
</evidence>
<dbReference type="eggNOG" id="ENOG502RZ9J">
    <property type="taxonomic scope" value="Eukaryota"/>
</dbReference>
<evidence type="ECO:0000259" key="1">
    <source>
        <dbReference type="Pfam" id="PF11790"/>
    </source>
</evidence>
<sequence length="285" mass="31589">MRCAGDNSQFCGGSNAINTMHTAITTAATSSSKRGLCWPWNNDKSIFSLFDPSKETWVYNWEMWSPLTGSVYTAAQYVGMVRDPTRLNQISWYYTSTSQVSPYLLGFNEPDLPGDTFVSVADAVTSWQQYFLPARKSYGTILGAPAVTNAVQTNWGIDWLNQFNAACRDTTTTPGTTKSCFDFIPLHWYGYTLSDFQNYVSNFHSVYPNYPLWITEFAFTGHDAASVAVLERQALAWLDSQSYVARYSMFGPMNAANMAGIDSGAMLTDDQTALTTVGQIYAGLA</sequence>
<dbReference type="VEuPathDB" id="FungiDB:TAPDE_004714"/>
<dbReference type="PANTHER" id="PTHR34154:SF3">
    <property type="entry name" value="ALKALI-SENSITIVE LINKAGE PROTEIN 1"/>
    <property type="match status" value="1"/>
</dbReference>
<feature type="domain" description="Asl1-like glycosyl hydrolase catalytic" evidence="1">
    <location>
        <begin position="35"/>
        <end position="281"/>
    </location>
</feature>
<keyword evidence="3" id="KW-1185">Reference proteome</keyword>
<dbReference type="InterPro" id="IPR017853">
    <property type="entry name" value="GH"/>
</dbReference>
<protein>
    <recommendedName>
        <fullName evidence="1">Asl1-like glycosyl hydrolase catalytic domain-containing protein</fullName>
    </recommendedName>
</protein>
<comment type="caution">
    <text evidence="2">The sequence shown here is derived from an EMBL/GenBank/DDBJ whole genome shotgun (WGS) entry which is preliminary data.</text>
</comment>
<dbReference type="InterPro" id="IPR024655">
    <property type="entry name" value="Asl1_glyco_hydro_catalytic"/>
</dbReference>
<dbReference type="Proteomes" id="UP000013776">
    <property type="component" value="Unassembled WGS sequence"/>
</dbReference>
<dbReference type="GO" id="GO:0071966">
    <property type="term" value="P:fungal-type cell wall polysaccharide metabolic process"/>
    <property type="evidence" value="ECO:0007669"/>
    <property type="project" value="TreeGrafter"/>
</dbReference>
<dbReference type="SUPFAM" id="SSF51445">
    <property type="entry name" value="(Trans)glycosidases"/>
    <property type="match status" value="1"/>
</dbReference>
<reference evidence="2 3" key="1">
    <citation type="journal article" date="2013" name="MBio">
        <title>Genome sequencing of the plant pathogen Taphrina deformans, the causal agent of peach leaf curl.</title>
        <authorList>
            <person name="Cisse O.H."/>
            <person name="Almeida J.M.G.C.F."/>
            <person name="Fonseca A."/>
            <person name="Kumar A.A."/>
            <person name="Salojaervi J."/>
            <person name="Overmyer K."/>
            <person name="Hauser P.M."/>
            <person name="Pagni M."/>
        </authorList>
    </citation>
    <scope>NUCLEOTIDE SEQUENCE [LARGE SCALE GENOMIC DNA]</scope>
    <source>
        <strain evidence="3">PYCC 5710 / ATCC 11124 / CBS 356.35 / IMI 108563 / JCM 9778 / NBRC 8474</strain>
    </source>
</reference>
<dbReference type="EMBL" id="CAHR02000217">
    <property type="protein sequence ID" value="CCG84276.1"/>
    <property type="molecule type" value="Genomic_DNA"/>
</dbReference>
<dbReference type="Gene3D" id="3.20.20.80">
    <property type="entry name" value="Glycosidases"/>
    <property type="match status" value="1"/>
</dbReference>
<evidence type="ECO:0000313" key="3">
    <source>
        <dbReference type="Proteomes" id="UP000013776"/>
    </source>
</evidence>
<dbReference type="Pfam" id="PF11790">
    <property type="entry name" value="Glyco_hydro_cc"/>
    <property type="match status" value="1"/>
</dbReference>
<dbReference type="PANTHER" id="PTHR34154">
    <property type="entry name" value="ALKALI-SENSITIVE LINKAGE PROTEIN 1"/>
    <property type="match status" value="1"/>
</dbReference>
<dbReference type="STRING" id="1097556.R4XER9"/>
<accession>R4XER9</accession>
<dbReference type="GO" id="GO:0009277">
    <property type="term" value="C:fungal-type cell wall"/>
    <property type="evidence" value="ECO:0007669"/>
    <property type="project" value="TreeGrafter"/>
</dbReference>
<dbReference type="InterPro" id="IPR053183">
    <property type="entry name" value="ASL1"/>
</dbReference>
<organism evidence="2 3">
    <name type="scientific">Taphrina deformans (strain PYCC 5710 / ATCC 11124 / CBS 356.35 / IMI 108563 / JCM 9778 / NBRC 8474)</name>
    <name type="common">Peach leaf curl fungus</name>
    <name type="synonym">Lalaria deformans</name>
    <dbReference type="NCBI Taxonomy" id="1097556"/>
    <lineage>
        <taxon>Eukaryota</taxon>
        <taxon>Fungi</taxon>
        <taxon>Dikarya</taxon>
        <taxon>Ascomycota</taxon>
        <taxon>Taphrinomycotina</taxon>
        <taxon>Taphrinomycetes</taxon>
        <taxon>Taphrinales</taxon>
        <taxon>Taphrinaceae</taxon>
        <taxon>Taphrina</taxon>
    </lineage>
</organism>